<dbReference type="RefSeq" id="WP_194556466.1">
    <property type="nucleotide sequence ID" value="NZ_JADKMY010000001.1"/>
</dbReference>
<feature type="compositionally biased region" description="Low complexity" evidence="1">
    <location>
        <begin position="294"/>
        <end position="308"/>
    </location>
</feature>
<reference evidence="2 3" key="1">
    <citation type="submission" date="2020-10" db="EMBL/GenBank/DDBJ databases">
        <title>Novel species in genus Corynebacterium.</title>
        <authorList>
            <person name="Zhang G."/>
        </authorList>
    </citation>
    <scope>NUCLEOTIDE SEQUENCE [LARGE SCALE GENOMIC DNA]</scope>
    <source>
        <strain evidence="2 3">DSM 45110</strain>
    </source>
</reference>
<evidence type="ECO:0000256" key="1">
    <source>
        <dbReference type="SAM" id="MobiDB-lite"/>
    </source>
</evidence>
<keyword evidence="3" id="KW-1185">Reference proteome</keyword>
<name>A0ABR9ZJS4_9CORY</name>
<feature type="compositionally biased region" description="Low complexity" evidence="1">
    <location>
        <begin position="319"/>
        <end position="366"/>
    </location>
</feature>
<feature type="compositionally biased region" description="Polar residues" evidence="1">
    <location>
        <begin position="471"/>
        <end position="488"/>
    </location>
</feature>
<dbReference type="Proteomes" id="UP000635902">
    <property type="component" value="Unassembled WGS sequence"/>
</dbReference>
<feature type="compositionally biased region" description="Gly residues" evidence="1">
    <location>
        <begin position="494"/>
        <end position="503"/>
    </location>
</feature>
<dbReference type="EMBL" id="JADKMY010000001">
    <property type="protein sequence ID" value="MBF4553696.1"/>
    <property type="molecule type" value="Genomic_DNA"/>
</dbReference>
<organism evidence="2 3">
    <name type="scientific">Corynebacterium suicordis DSM 45110</name>
    <dbReference type="NCBI Taxonomy" id="1121369"/>
    <lineage>
        <taxon>Bacteria</taxon>
        <taxon>Bacillati</taxon>
        <taxon>Actinomycetota</taxon>
        <taxon>Actinomycetes</taxon>
        <taxon>Mycobacteriales</taxon>
        <taxon>Corynebacteriaceae</taxon>
        <taxon>Corynebacterium</taxon>
    </lineage>
</organism>
<gene>
    <name evidence="2" type="ORF">IRY30_06330</name>
</gene>
<protein>
    <recommendedName>
        <fullName evidence="4">PPE family domain-containing protein</fullName>
    </recommendedName>
</protein>
<evidence type="ECO:0000313" key="3">
    <source>
        <dbReference type="Proteomes" id="UP000635902"/>
    </source>
</evidence>
<evidence type="ECO:0008006" key="4">
    <source>
        <dbReference type="Google" id="ProtNLM"/>
    </source>
</evidence>
<proteinExistence type="predicted"/>
<feature type="region of interest" description="Disordered" evidence="1">
    <location>
        <begin position="290"/>
        <end position="382"/>
    </location>
</feature>
<accession>A0ABR9ZJS4</accession>
<evidence type="ECO:0000313" key="2">
    <source>
        <dbReference type="EMBL" id="MBF4553696.1"/>
    </source>
</evidence>
<comment type="caution">
    <text evidence="2">The sequence shown here is derived from an EMBL/GenBank/DDBJ whole genome shotgun (WGS) entry which is preliminary data.</text>
</comment>
<feature type="region of interest" description="Disordered" evidence="1">
    <location>
        <begin position="443"/>
        <end position="503"/>
    </location>
</feature>
<sequence length="562" mass="57570">MIKFDLAGINSVKNHLELAELAVSTVAKLSNRSAKFTNSPSLSASFAQHQTYFSGQPGAMTNVIRSLKSDIKWLQEMFDSHITAFELQDQLSSGSFDQMNSTIEFDQKMVRMRNPERDFKPISNLIYTQPVTAVEATTPLLALIAMFEGNDGAPIQSAQNWMNAGKKLVESMTALQAASSAMAASAEGYSFDMARTAIGDVVKTGNVVGANAVIMGQSMMEFPAVRLANLNALRAIQASTAAIPDQAARIAAEQSAVATFASTQLQPSLELLRPPVANLGTPVVGHMGGGALDSATTSQSSGISSVHTPQGGNATVSTASANGLGGQAQAAANAAPQPSGTVAPASAANAAPQFAQPAASPVSPQPLNSNRAGTTGHAGAMNNSAVVRPSGMVGHGATNTGMSGLTQAHSAQSVRGGVANANYGATMMQRGGLNGPVVPQLPGGRLGNTSSTPMNGRMNALSTPPHGTDSVGGNQSKNALSAGKSGQTTAGGSNNRGGMLGMGGMGANNGKAAAKGAGSVTSRNLKAAAGIFGKRKWAPEVNEYFKRQFMGQKKRTVNKVIR</sequence>